<evidence type="ECO:0000256" key="6">
    <source>
        <dbReference type="ARBA" id="ARBA00022676"/>
    </source>
</evidence>
<keyword evidence="6" id="KW-0328">Glycosyltransferase</keyword>
<organism evidence="14 15">
    <name type="scientific">Mycolicibacterium confluentis</name>
    <dbReference type="NCBI Taxonomy" id="28047"/>
    <lineage>
        <taxon>Bacteria</taxon>
        <taxon>Bacillati</taxon>
        <taxon>Actinomycetota</taxon>
        <taxon>Actinomycetes</taxon>
        <taxon>Mycobacteriales</taxon>
        <taxon>Mycobacteriaceae</taxon>
        <taxon>Mycolicibacterium</taxon>
    </lineage>
</organism>
<dbReference type="OrthoDB" id="2369748at2"/>
<keyword evidence="12" id="KW-0472">Membrane</keyword>
<gene>
    <name evidence="14" type="ORF">MCNF_53390</name>
</gene>
<evidence type="ECO:0000256" key="1">
    <source>
        <dbReference type="ARBA" id="ARBA00004141"/>
    </source>
</evidence>
<evidence type="ECO:0000256" key="5">
    <source>
        <dbReference type="ARBA" id="ARBA00012583"/>
    </source>
</evidence>
<evidence type="ECO:0000256" key="12">
    <source>
        <dbReference type="ARBA" id="ARBA00023136"/>
    </source>
</evidence>
<proteinExistence type="inferred from homology"/>
<evidence type="ECO:0000256" key="13">
    <source>
        <dbReference type="ARBA" id="ARBA00045097"/>
    </source>
</evidence>
<dbReference type="CDD" id="cd04188">
    <property type="entry name" value="DPG_synthase"/>
    <property type="match status" value="1"/>
</dbReference>
<dbReference type="Pfam" id="PF00535">
    <property type="entry name" value="Glycos_transf_2"/>
    <property type="match status" value="1"/>
</dbReference>
<keyword evidence="11" id="KW-1133">Transmembrane helix</keyword>
<dbReference type="Pfam" id="PF04138">
    <property type="entry name" value="GtrA_DPMS_TM"/>
    <property type="match status" value="1"/>
</dbReference>
<dbReference type="InterPro" id="IPR035518">
    <property type="entry name" value="DPG_synthase"/>
</dbReference>
<dbReference type="SUPFAM" id="SSF53448">
    <property type="entry name" value="Nucleotide-diphospho-sugar transferases"/>
    <property type="match status" value="1"/>
</dbReference>
<reference evidence="14" key="2">
    <citation type="submission" date="2020-02" db="EMBL/GenBank/DDBJ databases">
        <authorList>
            <person name="Matsumoto Y."/>
            <person name="Motooka D."/>
            <person name="Nakamura S."/>
        </authorList>
    </citation>
    <scope>NUCLEOTIDE SEQUENCE</scope>
    <source>
        <strain evidence="14">JCM 13671</strain>
    </source>
</reference>
<keyword evidence="7" id="KW-0808">Transferase</keyword>
<reference evidence="14" key="1">
    <citation type="journal article" date="2019" name="Emerg. Microbes Infect.">
        <title>Comprehensive subspecies identification of 175 nontuberculous mycobacteria species based on 7547 genomic profiles.</title>
        <authorList>
            <person name="Matsumoto Y."/>
            <person name="Kinjo T."/>
            <person name="Motooka D."/>
            <person name="Nabeya D."/>
            <person name="Jung N."/>
            <person name="Uechi K."/>
            <person name="Horii T."/>
            <person name="Iida T."/>
            <person name="Fujita J."/>
            <person name="Nakamura S."/>
        </authorList>
    </citation>
    <scope>NUCLEOTIDE SEQUENCE [LARGE SCALE GENOMIC DNA]</scope>
    <source>
        <strain evidence="14">JCM 13671</strain>
    </source>
</reference>
<dbReference type="Gene3D" id="3.90.550.10">
    <property type="entry name" value="Spore Coat Polysaccharide Biosynthesis Protein SpsA, Chain A"/>
    <property type="match status" value="1"/>
</dbReference>
<sequence>MTIALEHAADLAPSAARPNAARIAAERGVPVLDVVVPVYNEQAALADSVHRLHRYLTEQFPFTFRITIADNASVDATPQIAAQLAEELSDVRVRRLEQKGRGRALHAVWSASDAPVLAYMDVDLSTDLAALLPLVAPLITGHSDVAIGSRLSRGSRVVRGPKREIISRCYNLILRSTLAARFSDAQCGFKALRADAAAALLPHVEDTGWFFDTELLVLAQRCGLRIHEVPVDWVDDPDSRVDIVATAVADLKGVARLLKGFTSGEIPVAAIAAQFTGSAKAAPRSLLRQGVFFATVGICSTIAYLLLFMALRSGLGPQGANLVALLATAIANTAANRRFTFGMRGRAGVARHQIEGLVVFGIGLALTSGSLALLHTMSEPARAVELVVLVGANLLATVVRFVLLRGWVFHPRRNSQGLTR</sequence>
<accession>A0A7I7Y615</accession>
<evidence type="ECO:0000256" key="10">
    <source>
        <dbReference type="ARBA" id="ARBA00022968"/>
    </source>
</evidence>
<evidence type="ECO:0000256" key="11">
    <source>
        <dbReference type="ARBA" id="ARBA00022989"/>
    </source>
</evidence>
<evidence type="ECO:0000256" key="2">
    <source>
        <dbReference type="ARBA" id="ARBA00004389"/>
    </source>
</evidence>
<name>A0A7I7Y615_9MYCO</name>
<comment type="catalytic activity">
    <reaction evidence="13">
        <text>a di-trans,poly-cis-dolichyl phosphate + UDP-alpha-D-glucose = a di-trans,poly-cis-dolichyl beta-D-glucosyl phosphate + UDP</text>
        <dbReference type="Rhea" id="RHEA:15401"/>
        <dbReference type="Rhea" id="RHEA-COMP:19498"/>
        <dbReference type="Rhea" id="RHEA-COMP:19502"/>
        <dbReference type="ChEBI" id="CHEBI:57525"/>
        <dbReference type="ChEBI" id="CHEBI:57683"/>
        <dbReference type="ChEBI" id="CHEBI:58223"/>
        <dbReference type="ChEBI" id="CHEBI:58885"/>
        <dbReference type="EC" id="2.4.1.117"/>
    </reaction>
    <physiologicalReaction direction="left-to-right" evidence="13">
        <dbReference type="Rhea" id="RHEA:15402"/>
    </physiologicalReaction>
</comment>
<keyword evidence="9" id="KW-0256">Endoplasmic reticulum</keyword>
<dbReference type="GO" id="GO:0006487">
    <property type="term" value="P:protein N-linked glycosylation"/>
    <property type="evidence" value="ECO:0007669"/>
    <property type="project" value="TreeGrafter"/>
</dbReference>
<evidence type="ECO:0000256" key="8">
    <source>
        <dbReference type="ARBA" id="ARBA00022692"/>
    </source>
</evidence>
<keyword evidence="10" id="KW-0735">Signal-anchor</keyword>
<dbReference type="Proteomes" id="UP000466931">
    <property type="component" value="Chromosome"/>
</dbReference>
<evidence type="ECO:0000313" key="14">
    <source>
        <dbReference type="EMBL" id="BBZ36734.1"/>
    </source>
</evidence>
<evidence type="ECO:0000256" key="7">
    <source>
        <dbReference type="ARBA" id="ARBA00022679"/>
    </source>
</evidence>
<dbReference type="GO" id="GO:0004581">
    <property type="term" value="F:dolichyl-phosphate beta-glucosyltransferase activity"/>
    <property type="evidence" value="ECO:0007669"/>
    <property type="project" value="UniProtKB-EC"/>
</dbReference>
<evidence type="ECO:0000256" key="4">
    <source>
        <dbReference type="ARBA" id="ARBA00006739"/>
    </source>
</evidence>
<dbReference type="EMBL" id="AP022612">
    <property type="protein sequence ID" value="BBZ36734.1"/>
    <property type="molecule type" value="Genomic_DNA"/>
</dbReference>
<comment type="subcellular location">
    <subcellularLocation>
        <location evidence="2">Endoplasmic reticulum membrane</location>
        <topology evidence="2">Single-pass membrane protein</topology>
    </subcellularLocation>
    <subcellularLocation>
        <location evidence="1">Membrane</location>
        <topology evidence="1">Multi-pass membrane protein</topology>
    </subcellularLocation>
</comment>
<dbReference type="AlphaFoldDB" id="A0A7I7Y615"/>
<protein>
    <recommendedName>
        <fullName evidence="5">dolichyl-phosphate beta-glucosyltransferase</fullName>
        <ecNumber evidence="5">2.4.1.117</ecNumber>
    </recommendedName>
</protein>
<comment type="similarity">
    <text evidence="4">Belongs to the glycosyltransferase 2 family.</text>
</comment>
<comment type="pathway">
    <text evidence="3">Protein modification; protein glycosylation.</text>
</comment>
<dbReference type="InterPro" id="IPR029044">
    <property type="entry name" value="Nucleotide-diphossugar_trans"/>
</dbReference>
<evidence type="ECO:0000256" key="3">
    <source>
        <dbReference type="ARBA" id="ARBA00004922"/>
    </source>
</evidence>
<evidence type="ECO:0000256" key="9">
    <source>
        <dbReference type="ARBA" id="ARBA00022824"/>
    </source>
</evidence>
<dbReference type="PANTHER" id="PTHR10859">
    <property type="entry name" value="GLYCOSYL TRANSFERASE"/>
    <property type="match status" value="1"/>
</dbReference>
<dbReference type="FunFam" id="3.90.550.10:FF:000131">
    <property type="entry name" value="Glycosyl transferase"/>
    <property type="match status" value="1"/>
</dbReference>
<dbReference type="InterPro" id="IPR007267">
    <property type="entry name" value="GtrA_DPMS_TM"/>
</dbReference>
<keyword evidence="8" id="KW-0812">Transmembrane</keyword>
<dbReference type="PANTHER" id="PTHR10859:SF91">
    <property type="entry name" value="DOLICHYL-PHOSPHATE BETA-GLUCOSYLTRANSFERASE"/>
    <property type="match status" value="1"/>
</dbReference>
<dbReference type="InterPro" id="IPR001173">
    <property type="entry name" value="Glyco_trans_2-like"/>
</dbReference>
<dbReference type="GO" id="GO:0000271">
    <property type="term" value="P:polysaccharide biosynthetic process"/>
    <property type="evidence" value="ECO:0007669"/>
    <property type="project" value="InterPro"/>
</dbReference>
<evidence type="ECO:0000313" key="15">
    <source>
        <dbReference type="Proteomes" id="UP000466931"/>
    </source>
</evidence>
<keyword evidence="15" id="KW-1185">Reference proteome</keyword>
<dbReference type="EC" id="2.4.1.117" evidence="5"/>
<dbReference type="GO" id="GO:0016020">
    <property type="term" value="C:membrane"/>
    <property type="evidence" value="ECO:0007669"/>
    <property type="project" value="UniProtKB-SubCell"/>
</dbReference>
<dbReference type="RefSeq" id="WP_085154246.1">
    <property type="nucleotide sequence ID" value="NZ_AP022612.1"/>
</dbReference>